<dbReference type="OrthoDB" id="5876100at2759"/>
<dbReference type="InterPro" id="IPR016197">
    <property type="entry name" value="Chromo-like_dom_sf"/>
</dbReference>
<gene>
    <name evidence="5" type="ORF">ANCCAN_08317</name>
</gene>
<sequence length="207" mass="23621">MHLYFLEEQEQALEKTNGFSDEAQRTRHGPVSPPSACYSGTNRQPESEDDSSSGVEDLSIEVDEPKNSPDQQSIGEEQYEVERIISRTVNADGSYLYHVKWVGYETSSDAENFVEEKDMMCPDLIKEFEDLERLRKKQRAKKLEQQAELARRKKLEAEQRERSVVRNTSLPQSSRKTAQTVTILMPMSAKLLICVLVAVHRVKKASA</sequence>
<feature type="domain" description="Chromo" evidence="4">
    <location>
        <begin position="79"/>
        <end position="140"/>
    </location>
</feature>
<dbReference type="AlphaFoldDB" id="A0A368GRH8"/>
<dbReference type="InterPro" id="IPR023780">
    <property type="entry name" value="Chromo_domain"/>
</dbReference>
<dbReference type="PROSITE" id="PS50013">
    <property type="entry name" value="CHROMO_2"/>
    <property type="match status" value="1"/>
</dbReference>
<dbReference type="PANTHER" id="PTHR22812">
    <property type="entry name" value="CHROMOBOX PROTEIN"/>
    <property type="match status" value="1"/>
</dbReference>
<dbReference type="Proteomes" id="UP000252519">
    <property type="component" value="Unassembled WGS sequence"/>
</dbReference>
<keyword evidence="2" id="KW-0539">Nucleus</keyword>
<keyword evidence="6" id="KW-1185">Reference proteome</keyword>
<evidence type="ECO:0000313" key="6">
    <source>
        <dbReference type="Proteomes" id="UP000252519"/>
    </source>
</evidence>
<proteinExistence type="predicted"/>
<dbReference type="Pfam" id="PF00385">
    <property type="entry name" value="Chromo"/>
    <property type="match status" value="1"/>
</dbReference>
<reference evidence="5 6" key="1">
    <citation type="submission" date="2014-10" db="EMBL/GenBank/DDBJ databases">
        <title>Draft genome of the hookworm Ancylostoma caninum.</title>
        <authorList>
            <person name="Mitreva M."/>
        </authorList>
    </citation>
    <scope>NUCLEOTIDE SEQUENCE [LARGE SCALE GENOMIC DNA]</scope>
    <source>
        <strain evidence="5 6">Baltimore</strain>
    </source>
</reference>
<dbReference type="InterPro" id="IPR000953">
    <property type="entry name" value="Chromo/chromo_shadow_dom"/>
</dbReference>
<protein>
    <submittedName>
        <fullName evidence="5">Chromo' (CHRromatin Organization MOdifier) domain protein</fullName>
    </submittedName>
</protein>
<feature type="region of interest" description="Disordered" evidence="3">
    <location>
        <begin position="13"/>
        <end position="57"/>
    </location>
</feature>
<evidence type="ECO:0000256" key="1">
    <source>
        <dbReference type="ARBA" id="ARBA00004123"/>
    </source>
</evidence>
<evidence type="ECO:0000313" key="5">
    <source>
        <dbReference type="EMBL" id="RCN45660.1"/>
    </source>
</evidence>
<organism evidence="5 6">
    <name type="scientific">Ancylostoma caninum</name>
    <name type="common">Dog hookworm</name>
    <dbReference type="NCBI Taxonomy" id="29170"/>
    <lineage>
        <taxon>Eukaryota</taxon>
        <taxon>Metazoa</taxon>
        <taxon>Ecdysozoa</taxon>
        <taxon>Nematoda</taxon>
        <taxon>Chromadorea</taxon>
        <taxon>Rhabditida</taxon>
        <taxon>Rhabditina</taxon>
        <taxon>Rhabditomorpha</taxon>
        <taxon>Strongyloidea</taxon>
        <taxon>Ancylostomatidae</taxon>
        <taxon>Ancylostomatinae</taxon>
        <taxon>Ancylostoma</taxon>
    </lineage>
</organism>
<name>A0A368GRH8_ANCCA</name>
<dbReference type="Gene3D" id="2.40.50.40">
    <property type="match status" value="1"/>
</dbReference>
<accession>A0A368GRH8</accession>
<evidence type="ECO:0000256" key="3">
    <source>
        <dbReference type="SAM" id="MobiDB-lite"/>
    </source>
</evidence>
<dbReference type="GO" id="GO:0005634">
    <property type="term" value="C:nucleus"/>
    <property type="evidence" value="ECO:0007669"/>
    <property type="project" value="UniProtKB-SubCell"/>
</dbReference>
<dbReference type="SMART" id="SM00298">
    <property type="entry name" value="CHROMO"/>
    <property type="match status" value="1"/>
</dbReference>
<dbReference type="SUPFAM" id="SSF54160">
    <property type="entry name" value="Chromo domain-like"/>
    <property type="match status" value="1"/>
</dbReference>
<feature type="region of interest" description="Disordered" evidence="3">
    <location>
        <begin position="152"/>
        <end position="172"/>
    </location>
</feature>
<feature type="compositionally biased region" description="Basic and acidic residues" evidence="3">
    <location>
        <begin position="155"/>
        <end position="164"/>
    </location>
</feature>
<dbReference type="CDD" id="cd00024">
    <property type="entry name" value="CD_CSD"/>
    <property type="match status" value="1"/>
</dbReference>
<evidence type="ECO:0000256" key="2">
    <source>
        <dbReference type="ARBA" id="ARBA00023242"/>
    </source>
</evidence>
<dbReference type="EMBL" id="JOJR01000096">
    <property type="protein sequence ID" value="RCN45660.1"/>
    <property type="molecule type" value="Genomic_DNA"/>
</dbReference>
<comment type="caution">
    <text evidence="5">The sequence shown here is derived from an EMBL/GenBank/DDBJ whole genome shotgun (WGS) entry which is preliminary data.</text>
</comment>
<comment type="subcellular location">
    <subcellularLocation>
        <location evidence="1">Nucleus</location>
    </subcellularLocation>
</comment>
<dbReference type="InterPro" id="IPR051219">
    <property type="entry name" value="Heterochromatin_chromo-domain"/>
</dbReference>
<evidence type="ECO:0000259" key="4">
    <source>
        <dbReference type="PROSITE" id="PS50013"/>
    </source>
</evidence>